<feature type="region of interest" description="Disordered" evidence="1">
    <location>
        <begin position="1"/>
        <end position="39"/>
    </location>
</feature>
<evidence type="ECO:0000256" key="1">
    <source>
        <dbReference type="SAM" id="MobiDB-lite"/>
    </source>
</evidence>
<organism evidence="2 3">
    <name type="scientific">Chloebia gouldiae</name>
    <name type="common">Gouldian finch</name>
    <name type="synonym">Erythrura gouldiae</name>
    <dbReference type="NCBI Taxonomy" id="44316"/>
    <lineage>
        <taxon>Eukaryota</taxon>
        <taxon>Metazoa</taxon>
        <taxon>Chordata</taxon>
        <taxon>Craniata</taxon>
        <taxon>Vertebrata</taxon>
        <taxon>Euteleostomi</taxon>
        <taxon>Archelosauria</taxon>
        <taxon>Archosauria</taxon>
        <taxon>Dinosauria</taxon>
        <taxon>Saurischia</taxon>
        <taxon>Theropoda</taxon>
        <taxon>Coelurosauria</taxon>
        <taxon>Aves</taxon>
        <taxon>Neognathae</taxon>
        <taxon>Neoaves</taxon>
        <taxon>Telluraves</taxon>
        <taxon>Australaves</taxon>
        <taxon>Passeriformes</taxon>
        <taxon>Passeroidea</taxon>
        <taxon>Passeridae</taxon>
        <taxon>Chloebia</taxon>
    </lineage>
</organism>
<dbReference type="Proteomes" id="UP000276834">
    <property type="component" value="Unassembled WGS sequence"/>
</dbReference>
<feature type="compositionally biased region" description="Polar residues" evidence="1">
    <location>
        <begin position="283"/>
        <end position="293"/>
    </location>
</feature>
<dbReference type="EMBL" id="QUSF01000011">
    <property type="protein sequence ID" value="RLW05145.1"/>
    <property type="molecule type" value="Genomic_DNA"/>
</dbReference>
<evidence type="ECO:0000313" key="2">
    <source>
        <dbReference type="EMBL" id="RLW05145.1"/>
    </source>
</evidence>
<name>A0A3L8SP86_CHLGU</name>
<sequence>MMPINSGYSFTERGGRKATRNSKQESFPPSFTSVQSTPFVSAEPARNARQVMLASSAGVHLSSEGSPQIHLSSEGSPQILLSSEGSLQRVTALPRCHHSRSLEEPQEAFLLHWGHCIARHPCSKWTLSSMESCHILKLLPTQCVSPVQSNPLDGWSSSKAQVAAAMGQDTSMVQFHRVIHCILGIVPEGSPLLGRTRIHTVTACPGHRIAVPGTRSLLHAPNPARRCCQSNQDSYNLQNIIVLKMVFFLGLVVGLQIVSALCDMQKHSSSSVLTFPTSITLNGRTDVPGSQPQDQDDSNESIFNSPSNENVDLNAFGQKKTRLDRKLILKHFRAQQDYVTLHDQNIYFAASKRFVDLVLLEVAEEDEALEWGEIFFFFQCIYTPVTQTAALSEIRSPSGDDQVPH</sequence>
<comment type="caution">
    <text evidence="2">The sequence shown here is derived from an EMBL/GenBank/DDBJ whole genome shotgun (WGS) entry which is preliminary data.</text>
</comment>
<dbReference type="AlphaFoldDB" id="A0A3L8SP86"/>
<feature type="compositionally biased region" description="Polar residues" evidence="1">
    <location>
        <begin position="300"/>
        <end position="310"/>
    </location>
</feature>
<feature type="compositionally biased region" description="Polar residues" evidence="1">
    <location>
        <begin position="24"/>
        <end position="39"/>
    </location>
</feature>
<feature type="region of interest" description="Disordered" evidence="1">
    <location>
        <begin position="283"/>
        <end position="310"/>
    </location>
</feature>
<reference evidence="2 3" key="1">
    <citation type="journal article" date="2018" name="Proc. R. Soc. B">
        <title>A non-coding region near Follistatin controls head colour polymorphism in the Gouldian finch.</title>
        <authorList>
            <person name="Toomey M.B."/>
            <person name="Marques C.I."/>
            <person name="Andrade P."/>
            <person name="Araujo P.M."/>
            <person name="Sabatino S."/>
            <person name="Gazda M.A."/>
            <person name="Afonso S."/>
            <person name="Lopes R.J."/>
            <person name="Corbo J.C."/>
            <person name="Carneiro M."/>
        </authorList>
    </citation>
    <scope>NUCLEOTIDE SEQUENCE [LARGE SCALE GENOMIC DNA]</scope>
    <source>
        <strain evidence="2">Red01</strain>
        <tissue evidence="2">Muscle</tissue>
    </source>
</reference>
<keyword evidence="3" id="KW-1185">Reference proteome</keyword>
<gene>
    <name evidence="2" type="ORF">DV515_00005339</name>
</gene>
<protein>
    <submittedName>
        <fullName evidence="2">Uncharacterized protein</fullName>
    </submittedName>
</protein>
<proteinExistence type="predicted"/>
<accession>A0A3L8SP86</accession>
<evidence type="ECO:0000313" key="3">
    <source>
        <dbReference type="Proteomes" id="UP000276834"/>
    </source>
</evidence>